<dbReference type="CDD" id="cd16371">
    <property type="entry name" value="DMSOR_beta_like"/>
    <property type="match status" value="1"/>
</dbReference>
<evidence type="ECO:0000259" key="9">
    <source>
        <dbReference type="PROSITE" id="PS51379"/>
    </source>
</evidence>
<dbReference type="InterPro" id="IPR017896">
    <property type="entry name" value="4Fe4S_Fe-S-bd"/>
</dbReference>
<dbReference type="Pfam" id="PF13247">
    <property type="entry name" value="Fer4_11"/>
    <property type="match status" value="1"/>
</dbReference>
<dbReference type="RefSeq" id="WP_173165153.1">
    <property type="nucleotide sequence ID" value="NZ_CP053716.1"/>
</dbReference>
<evidence type="ECO:0000256" key="3">
    <source>
        <dbReference type="ARBA" id="ARBA00022723"/>
    </source>
</evidence>
<dbReference type="KEGG" id="bwa:HLV38_06285"/>
<gene>
    <name evidence="10" type="ORF">HLV38_06285</name>
</gene>
<feature type="region of interest" description="Disordered" evidence="8">
    <location>
        <begin position="182"/>
        <end position="201"/>
    </location>
</feature>
<evidence type="ECO:0000256" key="7">
    <source>
        <dbReference type="ARBA" id="ARBA00023014"/>
    </source>
</evidence>
<evidence type="ECO:0000256" key="8">
    <source>
        <dbReference type="SAM" id="MobiDB-lite"/>
    </source>
</evidence>
<evidence type="ECO:0000313" key="11">
    <source>
        <dbReference type="Proteomes" id="UP000503297"/>
    </source>
</evidence>
<dbReference type="PANTHER" id="PTHR43177:SF5">
    <property type="entry name" value="ANAEROBIC DIMETHYL SULFOXIDE REDUCTASE CHAIN B-RELATED"/>
    <property type="match status" value="1"/>
</dbReference>
<organism evidence="10 11">
    <name type="scientific">Berryella wangjianweii</name>
    <dbReference type="NCBI Taxonomy" id="2734634"/>
    <lineage>
        <taxon>Bacteria</taxon>
        <taxon>Bacillati</taxon>
        <taxon>Actinomycetota</taxon>
        <taxon>Coriobacteriia</taxon>
        <taxon>Eggerthellales</taxon>
        <taxon>Eggerthellaceae</taxon>
        <taxon>Berryella</taxon>
    </lineage>
</organism>
<name>A0A6M8J8E4_9ACTN</name>
<accession>A0A6M8J8E4</accession>
<keyword evidence="1" id="KW-0813">Transport</keyword>
<keyword evidence="2" id="KW-0004">4Fe-4S</keyword>
<keyword evidence="3" id="KW-0479">Metal-binding</keyword>
<evidence type="ECO:0000313" key="10">
    <source>
        <dbReference type="EMBL" id="QKF07758.1"/>
    </source>
</evidence>
<evidence type="ECO:0000256" key="6">
    <source>
        <dbReference type="ARBA" id="ARBA00023004"/>
    </source>
</evidence>
<evidence type="ECO:0000256" key="2">
    <source>
        <dbReference type="ARBA" id="ARBA00022485"/>
    </source>
</evidence>
<dbReference type="InterPro" id="IPR017900">
    <property type="entry name" value="4Fe4S_Fe_S_CS"/>
</dbReference>
<dbReference type="PROSITE" id="PS51379">
    <property type="entry name" value="4FE4S_FER_2"/>
    <property type="match status" value="3"/>
</dbReference>
<keyword evidence="5" id="KW-0249">Electron transport</keyword>
<evidence type="ECO:0000256" key="1">
    <source>
        <dbReference type="ARBA" id="ARBA00022448"/>
    </source>
</evidence>
<dbReference type="PROSITE" id="PS00198">
    <property type="entry name" value="4FE4S_FER_1"/>
    <property type="match status" value="1"/>
</dbReference>
<feature type="compositionally biased region" description="Polar residues" evidence="8">
    <location>
        <begin position="187"/>
        <end position="196"/>
    </location>
</feature>
<sequence>MTQYAFSFDASRCTGCKTCEMACKDAYDLPASRTYRRVYDYEGGHWETSADGRPVPRLFGYHVSVACNHCDNPACMRACPTGALVKSESTGFVRVDAPRCTLCGACAAACPYHAPVVDRSLDHMVKCDGCAERVARGQTPVCAAACPTRALSFGPANQVAEGFERANIAPLPRKSVTGPNLYVRPSANAQPATTLDGSEWTGERPAVSAAGYVSNPAEVV</sequence>
<dbReference type="GO" id="GO:0051539">
    <property type="term" value="F:4 iron, 4 sulfur cluster binding"/>
    <property type="evidence" value="ECO:0007669"/>
    <property type="project" value="UniProtKB-KW"/>
</dbReference>
<dbReference type="AlphaFoldDB" id="A0A6M8J8E4"/>
<evidence type="ECO:0000256" key="5">
    <source>
        <dbReference type="ARBA" id="ARBA00022982"/>
    </source>
</evidence>
<dbReference type="Pfam" id="PF12800">
    <property type="entry name" value="Fer4_4"/>
    <property type="match status" value="1"/>
</dbReference>
<keyword evidence="7" id="KW-0411">Iron-sulfur</keyword>
<feature type="domain" description="4Fe-4S ferredoxin-type" evidence="9">
    <location>
        <begin position="56"/>
        <end position="89"/>
    </location>
</feature>
<evidence type="ECO:0000256" key="4">
    <source>
        <dbReference type="ARBA" id="ARBA00022737"/>
    </source>
</evidence>
<keyword evidence="4" id="KW-0677">Repeat</keyword>
<protein>
    <submittedName>
        <fullName evidence="10">4Fe-4S binding protein</fullName>
    </submittedName>
</protein>
<dbReference type="PANTHER" id="PTHR43177">
    <property type="entry name" value="PROTEIN NRFC"/>
    <property type="match status" value="1"/>
</dbReference>
<dbReference type="SUPFAM" id="SSF54862">
    <property type="entry name" value="4Fe-4S ferredoxins"/>
    <property type="match status" value="1"/>
</dbReference>
<dbReference type="Gene3D" id="3.30.70.20">
    <property type="match status" value="2"/>
</dbReference>
<dbReference type="Proteomes" id="UP000503297">
    <property type="component" value="Chromosome"/>
</dbReference>
<feature type="domain" description="4Fe-4S ferredoxin-type" evidence="9">
    <location>
        <begin position="91"/>
        <end position="120"/>
    </location>
</feature>
<dbReference type="GO" id="GO:0046872">
    <property type="term" value="F:metal ion binding"/>
    <property type="evidence" value="ECO:0007669"/>
    <property type="project" value="UniProtKB-KW"/>
</dbReference>
<dbReference type="EMBL" id="CP053716">
    <property type="protein sequence ID" value="QKF07758.1"/>
    <property type="molecule type" value="Genomic_DNA"/>
</dbReference>
<keyword evidence="6" id="KW-0408">Iron</keyword>
<keyword evidence="11" id="KW-1185">Reference proteome</keyword>
<reference evidence="11" key="1">
    <citation type="submission" date="2020-05" db="EMBL/GenBank/DDBJ databases">
        <title>Novel species in genus Nocardioides.</title>
        <authorList>
            <person name="Zhang G."/>
        </authorList>
    </citation>
    <scope>NUCLEOTIDE SEQUENCE [LARGE SCALE GENOMIC DNA]</scope>
    <source>
        <strain evidence="11">zg-1050</strain>
    </source>
</reference>
<dbReference type="InterPro" id="IPR050954">
    <property type="entry name" value="ET_IronSulfur_Cluster-Binding"/>
</dbReference>
<feature type="domain" description="4Fe-4S ferredoxin-type" evidence="9">
    <location>
        <begin position="4"/>
        <end position="32"/>
    </location>
</feature>
<proteinExistence type="predicted"/>